<proteinExistence type="predicted"/>
<evidence type="ECO:0008006" key="4">
    <source>
        <dbReference type="Google" id="ProtNLM"/>
    </source>
</evidence>
<reference evidence="2 3" key="1">
    <citation type="submission" date="2024-09" db="EMBL/GenBank/DDBJ databases">
        <authorList>
            <person name="Sun Q."/>
            <person name="Mori K."/>
        </authorList>
    </citation>
    <scope>NUCLEOTIDE SEQUENCE [LARGE SCALE GENOMIC DNA]</scope>
    <source>
        <strain evidence="2 3">KCTC 23076</strain>
    </source>
</reference>
<feature type="transmembrane region" description="Helical" evidence="1">
    <location>
        <begin position="54"/>
        <end position="74"/>
    </location>
</feature>
<gene>
    <name evidence="2" type="ORF">ACFFGH_26680</name>
</gene>
<accession>A0ABV6RWS6</accession>
<evidence type="ECO:0000256" key="1">
    <source>
        <dbReference type="SAM" id="Phobius"/>
    </source>
</evidence>
<evidence type="ECO:0000313" key="2">
    <source>
        <dbReference type="EMBL" id="MFC0681431.1"/>
    </source>
</evidence>
<organism evidence="2 3">
    <name type="scientific">Lysobacter korlensis</name>
    <dbReference type="NCBI Taxonomy" id="553636"/>
    <lineage>
        <taxon>Bacteria</taxon>
        <taxon>Pseudomonadati</taxon>
        <taxon>Pseudomonadota</taxon>
        <taxon>Gammaproteobacteria</taxon>
        <taxon>Lysobacterales</taxon>
        <taxon>Lysobacteraceae</taxon>
        <taxon>Lysobacter</taxon>
    </lineage>
</organism>
<keyword evidence="1" id="KW-1133">Transmembrane helix</keyword>
<keyword evidence="1" id="KW-0472">Membrane</keyword>
<dbReference type="EMBL" id="JBHLTG010000008">
    <property type="protein sequence ID" value="MFC0681431.1"/>
    <property type="molecule type" value="Genomic_DNA"/>
</dbReference>
<keyword evidence="1" id="KW-0812">Transmembrane</keyword>
<comment type="caution">
    <text evidence="2">The sequence shown here is derived from an EMBL/GenBank/DDBJ whole genome shotgun (WGS) entry which is preliminary data.</text>
</comment>
<protein>
    <recommendedName>
        <fullName evidence="4">DUF4149 domain-containing protein</fullName>
    </recommendedName>
</protein>
<dbReference type="RefSeq" id="WP_386674051.1">
    <property type="nucleotide sequence ID" value="NZ_JBHLTG010000008.1"/>
</dbReference>
<keyword evidence="3" id="KW-1185">Reference proteome</keyword>
<feature type="transmembrane region" description="Helical" evidence="1">
    <location>
        <begin position="12"/>
        <end position="34"/>
    </location>
</feature>
<evidence type="ECO:0000313" key="3">
    <source>
        <dbReference type="Proteomes" id="UP001589896"/>
    </source>
</evidence>
<dbReference type="Proteomes" id="UP001589896">
    <property type="component" value="Unassembled WGS sequence"/>
</dbReference>
<name>A0ABV6RWS6_9GAMM</name>
<sequence length="188" mass="19783">MSSRTTFFRSLHDVGLAAWFGGNLMGAVGLNGAAAKARDPRERLSLSSIGWARWAPVQLVAMVIHGIGGIALIVDNKARLSAQREARINTAVKSAVTFAAIGTTAASAVVGAKMASNADEGTRGVTEPDESSPDDLAAAQRLQKVLQWATPVLTGVLLVLAAQQGEQQRPFAGLLNAKHSLLSRFARR</sequence>